<dbReference type="RefSeq" id="WP_172157216.1">
    <property type="nucleotide sequence ID" value="NZ_CP053564.1"/>
</dbReference>
<feature type="compositionally biased region" description="Low complexity" evidence="1">
    <location>
        <begin position="74"/>
        <end position="95"/>
    </location>
</feature>
<keyword evidence="5" id="KW-1185">Reference proteome</keyword>
<evidence type="ECO:0000313" key="5">
    <source>
        <dbReference type="Proteomes" id="UP000505377"/>
    </source>
</evidence>
<name>A0A6M6JGP1_9PSEU</name>
<evidence type="ECO:0000259" key="3">
    <source>
        <dbReference type="Pfam" id="PF13399"/>
    </source>
</evidence>
<feature type="region of interest" description="Disordered" evidence="1">
    <location>
        <begin position="39"/>
        <end position="183"/>
    </location>
</feature>
<feature type="domain" description="LytR/CpsA/Psr regulator C-terminal" evidence="3">
    <location>
        <begin position="190"/>
        <end position="277"/>
    </location>
</feature>
<dbReference type="EMBL" id="CP053564">
    <property type="protein sequence ID" value="QJY46210.1"/>
    <property type="molecule type" value="Genomic_DNA"/>
</dbReference>
<evidence type="ECO:0000256" key="2">
    <source>
        <dbReference type="SAM" id="Phobius"/>
    </source>
</evidence>
<feature type="compositionally biased region" description="Gly residues" evidence="1">
    <location>
        <begin position="96"/>
        <end position="118"/>
    </location>
</feature>
<sequence length="280" mass="25467">MTAPAPSGGPSPLRIGGLALLGVGAVAGIIGLATLATGGGDGSSSAAPSTSVTASPGDGFTETDGVTPPGGVVPTDGAAPGEPGATPGQPGATPGQPGGVPGQPGDANGDGTGDGAGGVPIPSFGPTPTGGIAAPGDGSGGTGGTGGTGTGGTGGGSGTGSGSGGAAGGAAGGGSAVGGGGGGAESVRMPLRVYNNSTIPGLAARAAADFEAAGWTVTDTGGYNGLIPTSTVYYRAGTAERDAAEFLGSAFGLRVEERFEGIQSSSPGVIVILTKDYQGA</sequence>
<accession>A0A6M6JGP1</accession>
<feature type="compositionally biased region" description="Low complexity" evidence="1">
    <location>
        <begin position="126"/>
        <end position="136"/>
    </location>
</feature>
<keyword evidence="2" id="KW-0812">Transmembrane</keyword>
<organism evidence="4 5">
    <name type="scientific">Pseudonocardia broussonetiae</name>
    <dbReference type="NCBI Taxonomy" id="2736640"/>
    <lineage>
        <taxon>Bacteria</taxon>
        <taxon>Bacillati</taxon>
        <taxon>Actinomycetota</taxon>
        <taxon>Actinomycetes</taxon>
        <taxon>Pseudonocardiales</taxon>
        <taxon>Pseudonocardiaceae</taxon>
        <taxon>Pseudonocardia</taxon>
    </lineage>
</organism>
<dbReference type="InterPro" id="IPR027381">
    <property type="entry name" value="LytR/CpsA/Psr_C"/>
</dbReference>
<dbReference type="AlphaFoldDB" id="A0A6M6JGP1"/>
<feature type="compositionally biased region" description="Gly residues" evidence="1">
    <location>
        <begin position="137"/>
        <end position="183"/>
    </location>
</feature>
<evidence type="ECO:0000313" key="4">
    <source>
        <dbReference type="EMBL" id="QJY46210.1"/>
    </source>
</evidence>
<gene>
    <name evidence="4" type="ORF">HOP40_10670</name>
</gene>
<reference evidence="4 5" key="1">
    <citation type="submission" date="2020-05" db="EMBL/GenBank/DDBJ databases">
        <authorList>
            <person name="Mo P."/>
        </authorList>
    </citation>
    <scope>NUCLEOTIDE SEQUENCE [LARGE SCALE GENOMIC DNA]</scope>
    <source>
        <strain evidence="4 5">Gen01</strain>
    </source>
</reference>
<feature type="transmembrane region" description="Helical" evidence="2">
    <location>
        <begin position="15"/>
        <end position="36"/>
    </location>
</feature>
<protein>
    <submittedName>
        <fullName evidence="4">LytR C-terminal domain-containing protein</fullName>
    </submittedName>
</protein>
<proteinExistence type="predicted"/>
<keyword evidence="2" id="KW-0472">Membrane</keyword>
<feature type="compositionally biased region" description="Low complexity" evidence="1">
    <location>
        <begin position="43"/>
        <end position="57"/>
    </location>
</feature>
<dbReference type="Pfam" id="PF13399">
    <property type="entry name" value="LytR_C"/>
    <property type="match status" value="1"/>
</dbReference>
<dbReference type="Gene3D" id="3.30.70.2390">
    <property type="match status" value="1"/>
</dbReference>
<evidence type="ECO:0000256" key="1">
    <source>
        <dbReference type="SAM" id="MobiDB-lite"/>
    </source>
</evidence>
<dbReference type="KEGG" id="pbro:HOP40_10670"/>
<keyword evidence="2" id="KW-1133">Transmembrane helix</keyword>
<dbReference type="Proteomes" id="UP000505377">
    <property type="component" value="Chromosome"/>
</dbReference>